<evidence type="ECO:0000256" key="5">
    <source>
        <dbReference type="ARBA" id="ARBA00022989"/>
    </source>
</evidence>
<feature type="transmembrane region" description="Helical" evidence="7">
    <location>
        <begin position="235"/>
        <end position="261"/>
    </location>
</feature>
<dbReference type="SUPFAM" id="SSF161098">
    <property type="entry name" value="MetI-like"/>
    <property type="match status" value="1"/>
</dbReference>
<dbReference type="InterPro" id="IPR000515">
    <property type="entry name" value="MetI-like"/>
</dbReference>
<dbReference type="EMBL" id="JAEKJA010000024">
    <property type="protein sequence ID" value="MBJ3778251.1"/>
    <property type="molecule type" value="Genomic_DNA"/>
</dbReference>
<evidence type="ECO:0000256" key="3">
    <source>
        <dbReference type="ARBA" id="ARBA00022475"/>
    </source>
</evidence>
<feature type="transmembrane region" description="Helical" evidence="7">
    <location>
        <begin position="12"/>
        <end position="30"/>
    </location>
</feature>
<protein>
    <submittedName>
        <fullName evidence="9">ABC transporter permease</fullName>
    </submittedName>
</protein>
<dbReference type="InterPro" id="IPR045621">
    <property type="entry name" value="BPD_transp_1_N"/>
</dbReference>
<dbReference type="PANTHER" id="PTHR43163">
    <property type="entry name" value="DIPEPTIDE TRANSPORT SYSTEM PERMEASE PROTEIN DPPB-RELATED"/>
    <property type="match status" value="1"/>
</dbReference>
<evidence type="ECO:0000256" key="4">
    <source>
        <dbReference type="ARBA" id="ARBA00022692"/>
    </source>
</evidence>
<comment type="subcellular location">
    <subcellularLocation>
        <location evidence="1 7">Cell membrane</location>
        <topology evidence="1 7">Multi-pass membrane protein</topology>
    </subcellularLocation>
</comment>
<feature type="transmembrane region" description="Helical" evidence="7">
    <location>
        <begin position="178"/>
        <end position="199"/>
    </location>
</feature>
<feature type="transmembrane region" description="Helical" evidence="7">
    <location>
        <begin position="94"/>
        <end position="123"/>
    </location>
</feature>
<dbReference type="Pfam" id="PF00528">
    <property type="entry name" value="BPD_transp_1"/>
    <property type="match status" value="1"/>
</dbReference>
<evidence type="ECO:0000313" key="9">
    <source>
        <dbReference type="EMBL" id="MBJ3778251.1"/>
    </source>
</evidence>
<keyword evidence="10" id="KW-1185">Reference proteome</keyword>
<comment type="similarity">
    <text evidence="7">Belongs to the binding-protein-dependent transport system permease family.</text>
</comment>
<proteinExistence type="inferred from homology"/>
<dbReference type="Gene3D" id="1.10.3720.10">
    <property type="entry name" value="MetI-like"/>
    <property type="match status" value="1"/>
</dbReference>
<evidence type="ECO:0000256" key="6">
    <source>
        <dbReference type="ARBA" id="ARBA00023136"/>
    </source>
</evidence>
<reference evidence="9" key="1">
    <citation type="submission" date="2020-12" db="EMBL/GenBank/DDBJ databases">
        <title>Bacterial taxonomy.</title>
        <authorList>
            <person name="Pan X."/>
        </authorList>
    </citation>
    <scope>NUCLEOTIDE SEQUENCE</scope>
    <source>
        <strain evidence="9">B2012</strain>
    </source>
</reference>
<feature type="domain" description="ABC transmembrane type-1" evidence="8">
    <location>
        <begin position="95"/>
        <end position="300"/>
    </location>
</feature>
<dbReference type="PANTHER" id="PTHR43163:SF6">
    <property type="entry name" value="DIPEPTIDE TRANSPORT SYSTEM PERMEASE PROTEIN DPPB-RELATED"/>
    <property type="match status" value="1"/>
</dbReference>
<evidence type="ECO:0000256" key="7">
    <source>
        <dbReference type="RuleBase" id="RU363032"/>
    </source>
</evidence>
<dbReference type="GO" id="GO:0005886">
    <property type="term" value="C:plasma membrane"/>
    <property type="evidence" value="ECO:0007669"/>
    <property type="project" value="UniProtKB-SubCell"/>
</dbReference>
<keyword evidence="5 7" id="KW-1133">Transmembrane helix</keyword>
<accession>A0A934IT07</accession>
<evidence type="ECO:0000313" key="10">
    <source>
        <dbReference type="Proteomes" id="UP000609531"/>
    </source>
</evidence>
<dbReference type="GO" id="GO:0055085">
    <property type="term" value="P:transmembrane transport"/>
    <property type="evidence" value="ECO:0007669"/>
    <property type="project" value="InterPro"/>
</dbReference>
<feature type="transmembrane region" description="Helical" evidence="7">
    <location>
        <begin position="135"/>
        <end position="158"/>
    </location>
</feature>
<dbReference type="Pfam" id="PF19300">
    <property type="entry name" value="BPD_transp_1_N"/>
    <property type="match status" value="1"/>
</dbReference>
<dbReference type="CDD" id="cd06261">
    <property type="entry name" value="TM_PBP2"/>
    <property type="match status" value="1"/>
</dbReference>
<dbReference type="InterPro" id="IPR035906">
    <property type="entry name" value="MetI-like_sf"/>
</dbReference>
<dbReference type="RefSeq" id="WP_198884152.1">
    <property type="nucleotide sequence ID" value="NZ_JAEKJA010000024.1"/>
</dbReference>
<evidence type="ECO:0000259" key="8">
    <source>
        <dbReference type="PROSITE" id="PS50928"/>
    </source>
</evidence>
<feature type="transmembrane region" description="Helical" evidence="7">
    <location>
        <begin position="281"/>
        <end position="304"/>
    </location>
</feature>
<evidence type="ECO:0000256" key="2">
    <source>
        <dbReference type="ARBA" id="ARBA00022448"/>
    </source>
</evidence>
<organism evidence="9 10">
    <name type="scientific">Acuticoccus mangrovi</name>
    <dbReference type="NCBI Taxonomy" id="2796142"/>
    <lineage>
        <taxon>Bacteria</taxon>
        <taxon>Pseudomonadati</taxon>
        <taxon>Pseudomonadota</taxon>
        <taxon>Alphaproteobacteria</taxon>
        <taxon>Hyphomicrobiales</taxon>
        <taxon>Amorphaceae</taxon>
        <taxon>Acuticoccus</taxon>
    </lineage>
</organism>
<keyword evidence="4 7" id="KW-0812">Transmembrane</keyword>
<dbReference type="PROSITE" id="PS50928">
    <property type="entry name" value="ABC_TM1"/>
    <property type="match status" value="1"/>
</dbReference>
<gene>
    <name evidence="9" type="ORF">JCR33_21305</name>
</gene>
<keyword evidence="6 7" id="KW-0472">Membrane</keyword>
<evidence type="ECO:0000256" key="1">
    <source>
        <dbReference type="ARBA" id="ARBA00004651"/>
    </source>
</evidence>
<name>A0A934IT07_9HYPH</name>
<dbReference type="Proteomes" id="UP000609531">
    <property type="component" value="Unassembled WGS sequence"/>
</dbReference>
<keyword evidence="2 7" id="KW-0813">Transport</keyword>
<sequence>MGPHLLKRLGASILTALIASILVFLLVRLVPGDVVAQMMGQAGGEAAERSLREFFGLDQPIYVQYWVWIGNVLHGDLGTSWTRGMPVSDMVGKAFMVTLEIGIATLAIATLVGVPLGIVAAIYEGRTLDTLIQGFNLLGLAAPVFWVGLMLLVGVSSLLSWSPPLRFVPPSRSLADNISILILPVASLALLQAAAYSQFVRQNVVSAMHQEYVRTAVAKGVPVRLIFFKHILRNVLIPIVTFMGLILIQILGGVVIIESLFALPGLGRLLLSAIETRDYPVVQGALLVVVVAAMVVNLVVDLAYRLIDPRLRHG</sequence>
<comment type="caution">
    <text evidence="9">The sequence shown here is derived from an EMBL/GenBank/DDBJ whole genome shotgun (WGS) entry which is preliminary data.</text>
</comment>
<dbReference type="AlphaFoldDB" id="A0A934IT07"/>
<keyword evidence="3" id="KW-1003">Cell membrane</keyword>